<keyword evidence="3 5" id="KW-1133">Transmembrane helix</keyword>
<keyword evidence="7" id="KW-1185">Reference proteome</keyword>
<accession>A0A1E7EPV6</accession>
<evidence type="ECO:0008006" key="8">
    <source>
        <dbReference type="Google" id="ProtNLM"/>
    </source>
</evidence>
<dbReference type="PANTHER" id="PTHR23112">
    <property type="entry name" value="G PROTEIN-COUPLED RECEPTOR 157-RELATED"/>
    <property type="match status" value="1"/>
</dbReference>
<gene>
    <name evidence="6" type="ORF">FRACYDRAFT_250209</name>
</gene>
<evidence type="ECO:0000313" key="7">
    <source>
        <dbReference type="Proteomes" id="UP000095751"/>
    </source>
</evidence>
<feature type="transmembrane region" description="Helical" evidence="5">
    <location>
        <begin position="43"/>
        <end position="66"/>
    </location>
</feature>
<dbReference type="EMBL" id="KV784382">
    <property type="protein sequence ID" value="OEU07989.1"/>
    <property type="molecule type" value="Genomic_DNA"/>
</dbReference>
<dbReference type="AlphaFoldDB" id="A0A1E7EPV6"/>
<dbReference type="GO" id="GO:0007189">
    <property type="term" value="P:adenylate cyclase-activating G protein-coupled receptor signaling pathway"/>
    <property type="evidence" value="ECO:0007669"/>
    <property type="project" value="TreeGrafter"/>
</dbReference>
<organism evidence="6 7">
    <name type="scientific">Fragilariopsis cylindrus CCMP1102</name>
    <dbReference type="NCBI Taxonomy" id="635003"/>
    <lineage>
        <taxon>Eukaryota</taxon>
        <taxon>Sar</taxon>
        <taxon>Stramenopiles</taxon>
        <taxon>Ochrophyta</taxon>
        <taxon>Bacillariophyta</taxon>
        <taxon>Bacillariophyceae</taxon>
        <taxon>Bacillariophycidae</taxon>
        <taxon>Bacillariales</taxon>
        <taxon>Bacillariaceae</taxon>
        <taxon>Fragilariopsis</taxon>
    </lineage>
</organism>
<dbReference type="GO" id="GO:0005886">
    <property type="term" value="C:plasma membrane"/>
    <property type="evidence" value="ECO:0007669"/>
    <property type="project" value="TreeGrafter"/>
</dbReference>
<evidence type="ECO:0000256" key="4">
    <source>
        <dbReference type="ARBA" id="ARBA00023136"/>
    </source>
</evidence>
<evidence type="ECO:0000313" key="6">
    <source>
        <dbReference type="EMBL" id="OEU07989.1"/>
    </source>
</evidence>
<sequence>MATIKYILFIVPKFTSLLSILGSTMIISQVLQSKENRGHTQQRLVCVMSIIDLTVSTAWFLTPLFVPKEFEQFLWGIGTTSTCSLQYKFQCRDMVIIEKYMHAFALLFGIATATTALVLNLYEDANWDCCISSTAQTFQWAFFFAPLWIAIIFVITLVNLSGAELPEWLIALAGSFIPFQGFFNAMVYFRLRLQNCSKANPERSSVWVIRSIMKHALCGCCVSCCSNTHDHTCPDGLDIEPNPNRATAVTAEATAEAEESFNDSAIIIICLCQRKQDDNVRVQSDYPDDVYRNEPIEMKSQWEPSRDSARQNIGRMSWGDQVDNNDYIYLSHNINTIYDPMSCTRTANC</sequence>
<evidence type="ECO:0000256" key="1">
    <source>
        <dbReference type="ARBA" id="ARBA00004141"/>
    </source>
</evidence>
<dbReference type="GO" id="GO:0004930">
    <property type="term" value="F:G protein-coupled receptor activity"/>
    <property type="evidence" value="ECO:0007669"/>
    <property type="project" value="TreeGrafter"/>
</dbReference>
<feature type="transmembrane region" description="Helical" evidence="5">
    <location>
        <begin position="140"/>
        <end position="162"/>
    </location>
</feature>
<dbReference type="Proteomes" id="UP000095751">
    <property type="component" value="Unassembled WGS sequence"/>
</dbReference>
<dbReference type="OrthoDB" id="20617at2836"/>
<dbReference type="KEGG" id="fcy:FRACYDRAFT_250209"/>
<reference evidence="6 7" key="1">
    <citation type="submission" date="2016-09" db="EMBL/GenBank/DDBJ databases">
        <title>Extensive genetic diversity and differential bi-allelic expression allows diatom success in the polar Southern Ocean.</title>
        <authorList>
            <consortium name="DOE Joint Genome Institute"/>
            <person name="Mock T."/>
            <person name="Otillar R.P."/>
            <person name="Strauss J."/>
            <person name="Dupont C."/>
            <person name="Frickenhaus S."/>
            <person name="Maumus F."/>
            <person name="Mcmullan M."/>
            <person name="Sanges R."/>
            <person name="Schmutz J."/>
            <person name="Toseland A."/>
            <person name="Valas R."/>
            <person name="Veluchamy A."/>
            <person name="Ward B.J."/>
            <person name="Allen A."/>
            <person name="Barry K."/>
            <person name="Falciatore A."/>
            <person name="Ferrante M."/>
            <person name="Fortunato A.E."/>
            <person name="Gloeckner G."/>
            <person name="Gruber A."/>
            <person name="Hipkin R."/>
            <person name="Janech M."/>
            <person name="Kroth P."/>
            <person name="Leese F."/>
            <person name="Lindquist E."/>
            <person name="Lyon B.R."/>
            <person name="Martin J."/>
            <person name="Mayer C."/>
            <person name="Parker M."/>
            <person name="Quesneville H."/>
            <person name="Raymond J."/>
            <person name="Uhlig C."/>
            <person name="Valentin K.U."/>
            <person name="Worden A.Z."/>
            <person name="Armbrust E.V."/>
            <person name="Bowler C."/>
            <person name="Green B."/>
            <person name="Moulton V."/>
            <person name="Van Oosterhout C."/>
            <person name="Grigoriev I."/>
        </authorList>
    </citation>
    <scope>NUCLEOTIDE SEQUENCE [LARGE SCALE GENOMIC DNA]</scope>
    <source>
        <strain evidence="6 7">CCMP1102</strain>
    </source>
</reference>
<evidence type="ECO:0000256" key="2">
    <source>
        <dbReference type="ARBA" id="ARBA00022692"/>
    </source>
</evidence>
<dbReference type="InParanoid" id="A0A1E7EPV6"/>
<evidence type="ECO:0000256" key="3">
    <source>
        <dbReference type="ARBA" id="ARBA00022989"/>
    </source>
</evidence>
<keyword evidence="4 5" id="KW-0472">Membrane</keyword>
<protein>
    <recommendedName>
        <fullName evidence="8">G-protein coupled receptors family 2 profile 2 domain-containing protein</fullName>
    </recommendedName>
</protein>
<feature type="transmembrane region" description="Helical" evidence="5">
    <location>
        <begin position="168"/>
        <end position="189"/>
    </location>
</feature>
<feature type="transmembrane region" description="Helical" evidence="5">
    <location>
        <begin position="100"/>
        <end position="119"/>
    </location>
</feature>
<evidence type="ECO:0000256" key="5">
    <source>
        <dbReference type="SAM" id="Phobius"/>
    </source>
</evidence>
<proteinExistence type="predicted"/>
<dbReference type="PANTHER" id="PTHR23112:SF0">
    <property type="entry name" value="TRANSMEMBRANE PROTEIN 116"/>
    <property type="match status" value="1"/>
</dbReference>
<comment type="subcellular location">
    <subcellularLocation>
        <location evidence="1">Membrane</location>
        <topology evidence="1">Multi-pass membrane protein</topology>
    </subcellularLocation>
</comment>
<keyword evidence="2 5" id="KW-0812">Transmembrane</keyword>
<name>A0A1E7EPV6_9STRA</name>